<dbReference type="PROSITE" id="PS51318">
    <property type="entry name" value="TAT"/>
    <property type="match status" value="1"/>
</dbReference>
<protein>
    <submittedName>
        <fullName evidence="1">DUF1800 domain-containing protein</fullName>
    </submittedName>
</protein>
<sequence length="591" mass="66662">MKAGESLVSSSEQLAASFETMRDPQPEPVLSRRALLQNSTVLATTVAAAVTFQPASVSAQETPPTPAMRTPHRISTASVDVNPPSPEIIALNRIAFGPRPGDLDALMALGSNSEERLRAFVDQQLAPETIDDSQCDTILAAQGFTTLTKSRQQLWTDHAIGDVPWNERIRPLNETIQATFLRAIYSKRQLVEVLADFWHNHFNVYAWDRWAASTWVHYDRDVIRGNLLGNFRQMLGAVAKSPAMLYYLDNISNTSAGPNENYARELFELHTLGAENYFGVASIVGPDGGYHHPAPKDTNGVALMYIDEDVYAATQCFTGWRIDQATGNFRFDDSVHAKYSKIVLAKATPSGAGVQDGEFVLDLLANHPGTARYICRKLCRRLISDNPPESIVEAAANVFYTKRNEPDQLKQVVRTILLSSEFRSTWGEKIKRPFEYVVSLLRAANANFAWSNDFRWRYEPLGQALFSWPPPDGYPDTKERWTGTMTILQRWRICNWLMDGWKIGGEGEDKNNLRIDCLAQTPAHIRKPTDLVDFWSRRILGRLLPAEERQPIVEFMAAGRNPDQDLPENQIAERLRFMVGLIFMSPSFQWR</sequence>
<name>A0A7C1FTP2_9CHLR</name>
<dbReference type="AlphaFoldDB" id="A0A7C1FTP2"/>
<dbReference type="InterPro" id="IPR006311">
    <property type="entry name" value="TAT_signal"/>
</dbReference>
<proteinExistence type="predicted"/>
<evidence type="ECO:0000313" key="1">
    <source>
        <dbReference type="EMBL" id="HDX31311.1"/>
    </source>
</evidence>
<accession>A0A7C1FTP2</accession>
<comment type="caution">
    <text evidence="1">The sequence shown here is derived from an EMBL/GenBank/DDBJ whole genome shotgun (WGS) entry which is preliminary data.</text>
</comment>
<dbReference type="Pfam" id="PF08811">
    <property type="entry name" value="DUF1800"/>
    <property type="match status" value="1"/>
</dbReference>
<organism evidence="1">
    <name type="scientific">Caldilinea aerophila</name>
    <dbReference type="NCBI Taxonomy" id="133453"/>
    <lineage>
        <taxon>Bacteria</taxon>
        <taxon>Bacillati</taxon>
        <taxon>Chloroflexota</taxon>
        <taxon>Caldilineae</taxon>
        <taxon>Caldilineales</taxon>
        <taxon>Caldilineaceae</taxon>
        <taxon>Caldilinea</taxon>
    </lineage>
</organism>
<gene>
    <name evidence="1" type="ORF">ENQ20_07420</name>
</gene>
<dbReference type="EMBL" id="DSMG01000078">
    <property type="protein sequence ID" value="HDX31311.1"/>
    <property type="molecule type" value="Genomic_DNA"/>
</dbReference>
<dbReference type="InterPro" id="IPR014917">
    <property type="entry name" value="DUF1800"/>
</dbReference>
<reference evidence="1" key="1">
    <citation type="journal article" date="2020" name="mSystems">
        <title>Genome- and Community-Level Interaction Insights into Carbon Utilization and Element Cycling Functions of Hydrothermarchaeota in Hydrothermal Sediment.</title>
        <authorList>
            <person name="Zhou Z."/>
            <person name="Liu Y."/>
            <person name="Xu W."/>
            <person name="Pan J."/>
            <person name="Luo Z.H."/>
            <person name="Li M."/>
        </authorList>
    </citation>
    <scope>NUCLEOTIDE SEQUENCE [LARGE SCALE GENOMIC DNA]</scope>
    <source>
        <strain evidence="1">SpSt-289</strain>
    </source>
</reference>